<keyword evidence="3" id="KW-1185">Reference proteome</keyword>
<dbReference type="EMBL" id="OW152821">
    <property type="protein sequence ID" value="CAH2077037.1"/>
    <property type="molecule type" value="Genomic_DNA"/>
</dbReference>
<feature type="region of interest" description="Disordered" evidence="1">
    <location>
        <begin position="122"/>
        <end position="149"/>
    </location>
</feature>
<proteinExistence type="predicted"/>
<evidence type="ECO:0000256" key="1">
    <source>
        <dbReference type="SAM" id="MobiDB-lite"/>
    </source>
</evidence>
<reference evidence="2" key="1">
    <citation type="submission" date="2022-03" db="EMBL/GenBank/DDBJ databases">
        <authorList>
            <person name="Martin H S."/>
        </authorList>
    </citation>
    <scope>NUCLEOTIDE SEQUENCE</scope>
</reference>
<organism evidence="2 3">
    <name type="scientific">Iphiclides podalirius</name>
    <name type="common">scarce swallowtail</name>
    <dbReference type="NCBI Taxonomy" id="110791"/>
    <lineage>
        <taxon>Eukaryota</taxon>
        <taxon>Metazoa</taxon>
        <taxon>Ecdysozoa</taxon>
        <taxon>Arthropoda</taxon>
        <taxon>Hexapoda</taxon>
        <taxon>Insecta</taxon>
        <taxon>Pterygota</taxon>
        <taxon>Neoptera</taxon>
        <taxon>Endopterygota</taxon>
        <taxon>Lepidoptera</taxon>
        <taxon>Glossata</taxon>
        <taxon>Ditrysia</taxon>
        <taxon>Papilionoidea</taxon>
        <taxon>Papilionidae</taxon>
        <taxon>Papilioninae</taxon>
        <taxon>Iphiclides</taxon>
    </lineage>
</organism>
<evidence type="ECO:0000313" key="2">
    <source>
        <dbReference type="EMBL" id="CAH2077037.1"/>
    </source>
</evidence>
<sequence>MLNNNVLSRTLTPHDWLGAPHWLSECPLPKSGASKSTMTGPNAYHICQRAARARIPAGCTVSDFSAEPTLPQGDLQLTTVDSDTVRPLFARLKHSLMIVRVAVTPSLKPSPSRPLWPCEREREAELSGSDDGTWGPWRPRHPISGGRAGGASFLPASTAARWRHAEMAGIRGNARFFPSSSIATATLAY</sequence>
<feature type="non-terminal residue" evidence="2">
    <location>
        <position position="1"/>
    </location>
</feature>
<accession>A0ABN8J812</accession>
<gene>
    <name evidence="2" type="ORF">IPOD504_LOCUS17521</name>
</gene>
<protein>
    <submittedName>
        <fullName evidence="2">Uncharacterized protein</fullName>
    </submittedName>
</protein>
<name>A0ABN8J812_9NEOP</name>
<evidence type="ECO:0000313" key="3">
    <source>
        <dbReference type="Proteomes" id="UP000837857"/>
    </source>
</evidence>
<dbReference type="Proteomes" id="UP000837857">
    <property type="component" value="Chromosome 9"/>
</dbReference>